<dbReference type="OrthoDB" id="5030330at2759"/>
<dbReference type="AlphaFoldDB" id="A0A0U1M1G8"/>
<dbReference type="OMA" id="KDQDKHR"/>
<name>A0A0U1M1G8_TALIS</name>
<protein>
    <submittedName>
        <fullName evidence="2">Uncharacterized protein</fullName>
    </submittedName>
</protein>
<feature type="signal peptide" evidence="1">
    <location>
        <begin position="1"/>
        <end position="21"/>
    </location>
</feature>
<evidence type="ECO:0000313" key="2">
    <source>
        <dbReference type="EMBL" id="CRG88880.1"/>
    </source>
</evidence>
<dbReference type="EMBL" id="CVMT01000005">
    <property type="protein sequence ID" value="CRG88880.1"/>
    <property type="molecule type" value="Genomic_DNA"/>
</dbReference>
<keyword evidence="3" id="KW-1185">Reference proteome</keyword>
<evidence type="ECO:0000313" key="3">
    <source>
        <dbReference type="Proteomes" id="UP000054383"/>
    </source>
</evidence>
<dbReference type="STRING" id="28573.A0A0U1M1G8"/>
<dbReference type="Proteomes" id="UP000054383">
    <property type="component" value="Unassembled WGS sequence"/>
</dbReference>
<organism evidence="2 3">
    <name type="scientific">Talaromyces islandicus</name>
    <name type="common">Penicillium islandicum</name>
    <dbReference type="NCBI Taxonomy" id="28573"/>
    <lineage>
        <taxon>Eukaryota</taxon>
        <taxon>Fungi</taxon>
        <taxon>Dikarya</taxon>
        <taxon>Ascomycota</taxon>
        <taxon>Pezizomycotina</taxon>
        <taxon>Eurotiomycetes</taxon>
        <taxon>Eurotiomycetidae</taxon>
        <taxon>Eurotiales</taxon>
        <taxon>Trichocomaceae</taxon>
        <taxon>Talaromyces</taxon>
        <taxon>Talaromyces sect. Islandici</taxon>
    </lineage>
</organism>
<keyword evidence="1" id="KW-0732">Signal</keyword>
<proteinExistence type="predicted"/>
<feature type="chain" id="PRO_5006711445" evidence="1">
    <location>
        <begin position="22"/>
        <end position="306"/>
    </location>
</feature>
<gene>
    <name evidence="2" type="ORF">PISL3812_05915</name>
</gene>
<evidence type="ECO:0000256" key="1">
    <source>
        <dbReference type="SAM" id="SignalP"/>
    </source>
</evidence>
<reference evidence="2 3" key="1">
    <citation type="submission" date="2015-04" db="EMBL/GenBank/DDBJ databases">
        <authorList>
            <person name="Syromyatnikov M.Y."/>
            <person name="Popov V.N."/>
        </authorList>
    </citation>
    <scope>NUCLEOTIDE SEQUENCE [LARGE SCALE GENOMIC DNA]</scope>
    <source>
        <strain evidence="2">WF-38-12</strain>
    </source>
</reference>
<accession>A0A0U1M1G8</accession>
<sequence length="306" mass="34628">MHALWVGALLLFSRLLCPVVAGGERAYAEKMLYRFNYWIETEIHDMDPTYKYTIAPGCGKDGARCTFEELMVHSIWSKNQNPGTRDTTQPLELKFEEEVSESINSLSLNVNQIFGYMTSARFDAAAGLDGFTDSAKLMPNVGDYYAVLARMGDPIKKFSDTVDKVSKTDPDKLKSNYPKVWKRAKEVTAILTALRRVDSDKYRARNFRNSLPGYDGWPDDTTPEIVMKKLETELQRDIQAIDFQGTIKKNQKQVPDIEQRLKAVNAKFLASAQGLPHSKAIYASEQSIVGCECKKSFIQTNLKKIK</sequence>